<protein>
    <submittedName>
        <fullName evidence="1">Uncharacterized protein</fullName>
    </submittedName>
</protein>
<dbReference type="EMBL" id="HACG01002628">
    <property type="protein sequence ID" value="CEK49493.1"/>
    <property type="molecule type" value="Transcribed_RNA"/>
</dbReference>
<accession>A0A0B6Y061</accession>
<organism evidence="1">
    <name type="scientific">Arion vulgaris</name>
    <dbReference type="NCBI Taxonomy" id="1028688"/>
    <lineage>
        <taxon>Eukaryota</taxon>
        <taxon>Metazoa</taxon>
        <taxon>Spiralia</taxon>
        <taxon>Lophotrochozoa</taxon>
        <taxon>Mollusca</taxon>
        <taxon>Gastropoda</taxon>
        <taxon>Heterobranchia</taxon>
        <taxon>Euthyneura</taxon>
        <taxon>Panpulmonata</taxon>
        <taxon>Eupulmonata</taxon>
        <taxon>Stylommatophora</taxon>
        <taxon>Helicina</taxon>
        <taxon>Arionoidea</taxon>
        <taxon>Arionidae</taxon>
        <taxon>Arion</taxon>
    </lineage>
</organism>
<reference evidence="1" key="1">
    <citation type="submission" date="2014-12" db="EMBL/GenBank/DDBJ databases">
        <title>Insight into the proteome of Arion vulgaris.</title>
        <authorList>
            <person name="Aradska J."/>
            <person name="Bulat T."/>
            <person name="Smidak R."/>
            <person name="Sarate P."/>
            <person name="Gangsoo J."/>
            <person name="Sialana F."/>
            <person name="Bilban M."/>
            <person name="Lubec G."/>
        </authorList>
    </citation>
    <scope>NUCLEOTIDE SEQUENCE</scope>
    <source>
        <tissue evidence="1">Skin</tissue>
    </source>
</reference>
<gene>
    <name evidence="1" type="primary">ORF7920</name>
</gene>
<sequence length="53" mass="5943">LNQDKYSGTNINIVELSVVILMGQVFSYYLQYTHHHAAADSFHLALTIETSST</sequence>
<proteinExistence type="predicted"/>
<dbReference type="AlphaFoldDB" id="A0A0B6Y061"/>
<name>A0A0B6Y061_9EUPU</name>
<feature type="non-terminal residue" evidence="1">
    <location>
        <position position="1"/>
    </location>
</feature>
<evidence type="ECO:0000313" key="1">
    <source>
        <dbReference type="EMBL" id="CEK49493.1"/>
    </source>
</evidence>